<dbReference type="Proteomes" id="UP000663826">
    <property type="component" value="Unassembled WGS sequence"/>
</dbReference>
<evidence type="ECO:0000256" key="4">
    <source>
        <dbReference type="ARBA" id="ARBA00022884"/>
    </source>
</evidence>
<keyword evidence="4 8" id="KW-0694">RNA-binding</keyword>
<accession>A0A8H3A6N7</accession>
<keyword evidence="2 8" id="KW-0690">Ribosome biogenesis</keyword>
<organism evidence="9 10">
    <name type="scientific">Rhizoctonia solani</name>
    <dbReference type="NCBI Taxonomy" id="456999"/>
    <lineage>
        <taxon>Eukaryota</taxon>
        <taxon>Fungi</taxon>
        <taxon>Dikarya</taxon>
        <taxon>Basidiomycota</taxon>
        <taxon>Agaricomycotina</taxon>
        <taxon>Agaricomycetes</taxon>
        <taxon>Cantharellales</taxon>
        <taxon>Ceratobasidiaceae</taxon>
        <taxon>Rhizoctonia</taxon>
    </lineage>
</organism>
<dbReference type="PANTHER" id="PTHR23237:SF6">
    <property type="entry name" value="H_ACA RIBONUCLEOPROTEIN COMPLEX SUBUNIT 1"/>
    <property type="match status" value="1"/>
</dbReference>
<evidence type="ECO:0000313" key="9">
    <source>
        <dbReference type="EMBL" id="CAE6400109.1"/>
    </source>
</evidence>
<evidence type="ECO:0000256" key="5">
    <source>
        <dbReference type="ARBA" id="ARBA00023242"/>
    </source>
</evidence>
<dbReference type="GO" id="GO:0031429">
    <property type="term" value="C:box H/ACA snoRNP complex"/>
    <property type="evidence" value="ECO:0007669"/>
    <property type="project" value="TreeGrafter"/>
</dbReference>
<comment type="subunit">
    <text evidence="8">Component of the small nucleolar ribonucleoprotein particles containing H/ACA-type snoRNAs (H/ACA snoRNPs).</text>
</comment>
<dbReference type="InterPro" id="IPR009000">
    <property type="entry name" value="Transl_B-barrel_sf"/>
</dbReference>
<dbReference type="InterPro" id="IPR007504">
    <property type="entry name" value="H/ACA_rnp_Gar1/Naf1"/>
</dbReference>
<evidence type="ECO:0000256" key="2">
    <source>
        <dbReference type="ARBA" id="ARBA00022517"/>
    </source>
</evidence>
<evidence type="ECO:0000256" key="8">
    <source>
        <dbReference type="RuleBase" id="RU364004"/>
    </source>
</evidence>
<comment type="function">
    <text evidence="8">Required for ribosome biogenesis. Part of a complex which catalyzes pseudouridylation of rRNA. This involves the isomerization of uridine such that the ribose is subsequently attached to C5, instead of the normal N1. Pseudouridine ("psi") residues may serve to stabilize the conformation of rRNAs.</text>
</comment>
<gene>
    <name evidence="9" type="ORF">RDB_LOCUS30792</name>
</gene>
<dbReference type="AlphaFoldDB" id="A0A8H3A6N7"/>
<dbReference type="GO" id="GO:0034513">
    <property type="term" value="F:box H/ACA snoRNA binding"/>
    <property type="evidence" value="ECO:0007669"/>
    <property type="project" value="TreeGrafter"/>
</dbReference>
<dbReference type="Pfam" id="PF04410">
    <property type="entry name" value="Gar1"/>
    <property type="match status" value="1"/>
</dbReference>
<comment type="similarity">
    <text evidence="7 8">Belongs to the GAR1 family.</text>
</comment>
<evidence type="ECO:0000256" key="1">
    <source>
        <dbReference type="ARBA" id="ARBA00004604"/>
    </source>
</evidence>
<dbReference type="FunFam" id="2.40.10.230:FF:000001">
    <property type="entry name" value="H/ACA ribonucleoprotein complex subunit"/>
    <property type="match status" value="1"/>
</dbReference>
<keyword evidence="5 8" id="KW-0539">Nucleus</keyword>
<comment type="caution">
    <text evidence="9">The sequence shown here is derived from an EMBL/GenBank/DDBJ whole genome shotgun (WGS) entry which is preliminary data.</text>
</comment>
<dbReference type="EMBL" id="CAJMWQ010000943">
    <property type="protein sequence ID" value="CAE6400109.1"/>
    <property type="molecule type" value="Genomic_DNA"/>
</dbReference>
<evidence type="ECO:0000256" key="6">
    <source>
        <dbReference type="ARBA" id="ARBA00023274"/>
    </source>
</evidence>
<dbReference type="InterPro" id="IPR038664">
    <property type="entry name" value="Gar1/Naf1_Cbf5-bd_sf"/>
</dbReference>
<reference evidence="9" key="1">
    <citation type="submission" date="2021-01" db="EMBL/GenBank/DDBJ databases">
        <authorList>
            <person name="Kaushik A."/>
        </authorList>
    </citation>
    <scope>NUCLEOTIDE SEQUENCE</scope>
    <source>
        <strain evidence="9">AG1-1B</strain>
    </source>
</reference>
<name>A0A8H3A6N7_9AGAM</name>
<proteinExistence type="inferred from homology"/>
<dbReference type="PANTHER" id="PTHR23237">
    <property type="entry name" value="NUCLEOLAR PROTEIN FAMILY A MEMBER 1 SNORNP PROTEIN GAR1"/>
    <property type="match status" value="1"/>
</dbReference>
<dbReference type="Gene3D" id="2.40.10.230">
    <property type="entry name" value="Probable tRNA pseudouridine synthase domain"/>
    <property type="match status" value="1"/>
</dbReference>
<evidence type="ECO:0000313" key="10">
    <source>
        <dbReference type="Proteomes" id="UP000663826"/>
    </source>
</evidence>
<dbReference type="SUPFAM" id="SSF50447">
    <property type="entry name" value="Translation proteins"/>
    <property type="match status" value="1"/>
</dbReference>
<keyword evidence="3 8" id="KW-0698">rRNA processing</keyword>
<protein>
    <recommendedName>
        <fullName evidence="8">H/ACA ribonucleoprotein complex subunit</fullName>
    </recommendedName>
</protein>
<evidence type="ECO:0000256" key="7">
    <source>
        <dbReference type="ARBA" id="ARBA00038293"/>
    </source>
</evidence>
<dbReference type="GO" id="GO:0000454">
    <property type="term" value="P:snoRNA guided rRNA pseudouridine synthesis"/>
    <property type="evidence" value="ECO:0007669"/>
    <property type="project" value="TreeGrafter"/>
</dbReference>
<comment type="subcellular location">
    <subcellularLocation>
        <location evidence="1 8">Nucleus</location>
        <location evidence="1 8">Nucleolus</location>
    </subcellularLocation>
</comment>
<keyword evidence="6 8" id="KW-0687">Ribonucleoprotein</keyword>
<sequence length="263" mass="28095">MNRGGFGRGGRGADRGGRGDVRWKRWRSWWIPSPGYGSSGDRASVELGSFVHAVEDEMLCSSLIPDKVPHFNAPIYLQNKSQIGKIDEILGPVNEVYFSIKMEPGMVAASFKKGDKVYVSDQKLLPIERFLPKPKIIGGKIESKSELPLILVLDRLQFTQNEAGEGQEALLVEAVVLLGDGASPVEAVAGDQGDGEAFAEAHHAAGAVSEAVAAEDGGVGVANKLLLFWFDITDAKCTLVSYGLKFGASIMGGNDTGFGILML</sequence>
<evidence type="ECO:0000256" key="3">
    <source>
        <dbReference type="ARBA" id="ARBA00022552"/>
    </source>
</evidence>